<comment type="similarity">
    <text evidence="1">Belongs to the zinc-containing alcohol dehydrogenase family.</text>
</comment>
<dbReference type="Pfam" id="PF00107">
    <property type="entry name" value="ADH_zinc_N"/>
    <property type="match status" value="1"/>
</dbReference>
<evidence type="ECO:0000256" key="3">
    <source>
        <dbReference type="ARBA" id="ARBA00023002"/>
    </source>
</evidence>
<protein>
    <submittedName>
        <fullName evidence="5">Zinc-binding alcohol dehydrogenase domain-containing protein cipB</fullName>
    </submittedName>
</protein>
<dbReference type="AlphaFoldDB" id="A0A2G5H8D3"/>
<evidence type="ECO:0000256" key="1">
    <source>
        <dbReference type="ARBA" id="ARBA00008072"/>
    </source>
</evidence>
<sequence length="367" mass="38865">MSSPLQNTAAWLPTKQAKPFQIGPADVPALKPREVLIKTHAVAINPADAGIQNLGLLWEKYPIIIGCDLAGEVVEVGDEVDASRNIRKGDRVLACVEKGAFQQYCAAAVELVAKIPEHVSYAQASVLPAGLSTAAVSLFHEEGMRLELPSLEPKPNGQVIVVWGGSSSVGSCGIQMLVAAGYEVFATAGAKNATYCEELGATRVFDHKQEGVEEEIVEAVKGSGKRFGGIFSAIMTLDVMNTVVRLADKLGHDEQSRTVGTVVPPDMPVFPLPGLPSGVKLAFCRGPTAFVQESELAAMLGWSKRPVSHIGRAVFEEWLTPALEAGLLKCKPEPQVVGGGLEKVQDACDMMSDGVSATKLVVVLEGK</sequence>
<evidence type="ECO:0000313" key="6">
    <source>
        <dbReference type="EMBL" id="WPB03539.1"/>
    </source>
</evidence>
<evidence type="ECO:0000313" key="7">
    <source>
        <dbReference type="Proteomes" id="UP000230605"/>
    </source>
</evidence>
<evidence type="ECO:0000313" key="8">
    <source>
        <dbReference type="Proteomes" id="UP001302367"/>
    </source>
</evidence>
<reference evidence="6 8" key="2">
    <citation type="submission" date="2023-09" db="EMBL/GenBank/DDBJ databases">
        <title>Complete-Gapless Cercospora beticola genome.</title>
        <authorList>
            <person name="Wyatt N.A."/>
            <person name="Spanner R.E."/>
            <person name="Bolton M.D."/>
        </authorList>
    </citation>
    <scope>NUCLEOTIDE SEQUENCE [LARGE SCALE GENOMIC DNA]</scope>
    <source>
        <strain evidence="6">Cb09-40</strain>
    </source>
</reference>
<gene>
    <name evidence="5" type="ORF">CB0940_07579</name>
    <name evidence="6" type="ORF">RHO25_008179</name>
</gene>
<dbReference type="Proteomes" id="UP000230605">
    <property type="component" value="Chromosome 5"/>
</dbReference>
<keyword evidence="3" id="KW-0560">Oxidoreductase</keyword>
<dbReference type="InterPro" id="IPR020843">
    <property type="entry name" value="ER"/>
</dbReference>
<dbReference type="SUPFAM" id="SSF51735">
    <property type="entry name" value="NAD(P)-binding Rossmann-fold domains"/>
    <property type="match status" value="1"/>
</dbReference>
<dbReference type="Proteomes" id="UP001302367">
    <property type="component" value="Chromosome 5"/>
</dbReference>
<dbReference type="InterPro" id="IPR013154">
    <property type="entry name" value="ADH-like_N"/>
</dbReference>
<dbReference type="PANTHER" id="PTHR45348:SF2">
    <property type="entry name" value="ZINC-TYPE ALCOHOL DEHYDROGENASE-LIKE PROTEIN C2E1P3.01"/>
    <property type="match status" value="1"/>
</dbReference>
<dbReference type="GO" id="GO:0016651">
    <property type="term" value="F:oxidoreductase activity, acting on NAD(P)H"/>
    <property type="evidence" value="ECO:0007669"/>
    <property type="project" value="InterPro"/>
</dbReference>
<dbReference type="InterPro" id="IPR011032">
    <property type="entry name" value="GroES-like_sf"/>
</dbReference>
<dbReference type="InterPro" id="IPR013149">
    <property type="entry name" value="ADH-like_C"/>
</dbReference>
<reference evidence="5 7" key="1">
    <citation type="submission" date="2015-10" db="EMBL/GenBank/DDBJ databases">
        <title>The cercosporin biosynthetic gene cluster was horizontally transferred to several fungal lineages and shown to be expanded in Cercospora beticola based on microsynteny with recipient genomes.</title>
        <authorList>
            <person name="De Jonge R."/>
            <person name="Ebert M.K."/>
            <person name="Suttle J.C."/>
            <person name="Jurick Ii W.M."/>
            <person name="Secor G.A."/>
            <person name="Thomma B.P."/>
            <person name="Van De Peer Y."/>
            <person name="Bolton M.D."/>
        </authorList>
    </citation>
    <scope>NUCLEOTIDE SEQUENCE [LARGE SCALE GENOMIC DNA]</scope>
    <source>
        <strain evidence="5 7">09-40</strain>
    </source>
</reference>
<accession>A0A2G5H8D3</accession>
<dbReference type="InterPro" id="IPR047122">
    <property type="entry name" value="Trans-enoyl_RdTase-like"/>
</dbReference>
<dbReference type="SUPFAM" id="SSF50129">
    <property type="entry name" value="GroES-like"/>
    <property type="match status" value="1"/>
</dbReference>
<dbReference type="Gene3D" id="3.40.50.720">
    <property type="entry name" value="NAD(P)-binding Rossmann-like Domain"/>
    <property type="match status" value="1"/>
</dbReference>
<name>A0A2G5H8D3_CERBT</name>
<evidence type="ECO:0000256" key="2">
    <source>
        <dbReference type="ARBA" id="ARBA00011245"/>
    </source>
</evidence>
<dbReference type="CDD" id="cd08249">
    <property type="entry name" value="enoyl_reductase_like"/>
    <property type="match status" value="1"/>
</dbReference>
<dbReference type="EMBL" id="CP134188">
    <property type="protein sequence ID" value="WPB03539.1"/>
    <property type="molecule type" value="Genomic_DNA"/>
</dbReference>
<dbReference type="PANTHER" id="PTHR45348">
    <property type="entry name" value="HYPOTHETICAL OXIDOREDUCTASE (EUROFUNG)"/>
    <property type="match status" value="1"/>
</dbReference>
<dbReference type="OrthoDB" id="48317at2759"/>
<evidence type="ECO:0000259" key="4">
    <source>
        <dbReference type="SMART" id="SM00829"/>
    </source>
</evidence>
<dbReference type="EMBL" id="LKMD01000108">
    <property type="protein sequence ID" value="PIA88502.1"/>
    <property type="molecule type" value="Genomic_DNA"/>
</dbReference>
<dbReference type="Gene3D" id="3.90.180.10">
    <property type="entry name" value="Medium-chain alcohol dehydrogenases, catalytic domain"/>
    <property type="match status" value="1"/>
</dbReference>
<evidence type="ECO:0000313" key="5">
    <source>
        <dbReference type="EMBL" id="PIA88502.1"/>
    </source>
</evidence>
<feature type="domain" description="Enoyl reductase (ER)" evidence="4">
    <location>
        <begin position="15"/>
        <end position="362"/>
    </location>
</feature>
<comment type="subunit">
    <text evidence="2">Monomer.</text>
</comment>
<keyword evidence="8" id="KW-1185">Reference proteome</keyword>
<dbReference type="InterPro" id="IPR036291">
    <property type="entry name" value="NAD(P)-bd_dom_sf"/>
</dbReference>
<dbReference type="Pfam" id="PF08240">
    <property type="entry name" value="ADH_N"/>
    <property type="match status" value="1"/>
</dbReference>
<dbReference type="SMART" id="SM00829">
    <property type="entry name" value="PKS_ER"/>
    <property type="match status" value="1"/>
</dbReference>
<organism evidence="5 7">
    <name type="scientific">Cercospora beticola</name>
    <name type="common">Sugarbeet leaf spot fungus</name>
    <dbReference type="NCBI Taxonomy" id="122368"/>
    <lineage>
        <taxon>Eukaryota</taxon>
        <taxon>Fungi</taxon>
        <taxon>Dikarya</taxon>
        <taxon>Ascomycota</taxon>
        <taxon>Pezizomycotina</taxon>
        <taxon>Dothideomycetes</taxon>
        <taxon>Dothideomycetidae</taxon>
        <taxon>Mycosphaerellales</taxon>
        <taxon>Mycosphaerellaceae</taxon>
        <taxon>Cercospora</taxon>
    </lineage>
</organism>
<proteinExistence type="inferred from homology"/>